<feature type="region of interest" description="Disordered" evidence="1">
    <location>
        <begin position="20"/>
        <end position="50"/>
    </location>
</feature>
<evidence type="ECO:0000256" key="1">
    <source>
        <dbReference type="SAM" id="MobiDB-lite"/>
    </source>
</evidence>
<comment type="caution">
    <text evidence="2">The sequence shown here is derived from an EMBL/GenBank/DDBJ whole genome shotgun (WGS) entry which is preliminary data.</text>
</comment>
<accession>A0A4Z1G5A1</accession>
<evidence type="ECO:0000313" key="3">
    <source>
        <dbReference type="Proteomes" id="UP000297814"/>
    </source>
</evidence>
<reference evidence="2 3" key="1">
    <citation type="submission" date="2017-12" db="EMBL/GenBank/DDBJ databases">
        <title>Comparative genomics of Botrytis spp.</title>
        <authorList>
            <person name="Valero-Jimenez C.A."/>
            <person name="Tapia P."/>
            <person name="Veloso J."/>
            <person name="Silva-Moreno E."/>
            <person name="Staats M."/>
            <person name="Valdes J.H."/>
            <person name="Van Kan J.A.L."/>
        </authorList>
    </citation>
    <scope>NUCLEOTIDE SEQUENCE [LARGE SCALE GENOMIC DNA]</scope>
    <source>
        <strain evidence="2 3">Bh0001</strain>
    </source>
</reference>
<dbReference type="Proteomes" id="UP000297814">
    <property type="component" value="Unassembled WGS sequence"/>
</dbReference>
<sequence length="68" mass="7688">MTMNDIDPSISSFDQVRLTVRGTGKREQNVNRDPKTRFGDDGLDIKTSDEKKSPCLVEEFGSVHPMFL</sequence>
<proteinExistence type="predicted"/>
<organism evidence="2 3">
    <name type="scientific">Botrytis hyacinthi</name>
    <dbReference type="NCBI Taxonomy" id="278943"/>
    <lineage>
        <taxon>Eukaryota</taxon>
        <taxon>Fungi</taxon>
        <taxon>Dikarya</taxon>
        <taxon>Ascomycota</taxon>
        <taxon>Pezizomycotina</taxon>
        <taxon>Leotiomycetes</taxon>
        <taxon>Helotiales</taxon>
        <taxon>Sclerotiniaceae</taxon>
        <taxon>Botrytis</taxon>
    </lineage>
</organism>
<evidence type="ECO:0000313" key="2">
    <source>
        <dbReference type="EMBL" id="TGO32125.1"/>
    </source>
</evidence>
<dbReference type="AlphaFoldDB" id="A0A4Z1G5A1"/>
<feature type="compositionally biased region" description="Basic and acidic residues" evidence="1">
    <location>
        <begin position="24"/>
        <end position="50"/>
    </location>
</feature>
<name>A0A4Z1G5A1_9HELO</name>
<keyword evidence="3" id="KW-1185">Reference proteome</keyword>
<protein>
    <submittedName>
        <fullName evidence="2">Uncharacterized protein</fullName>
    </submittedName>
</protein>
<gene>
    <name evidence="2" type="ORF">BHYA_0349g00040</name>
</gene>
<dbReference type="EMBL" id="PQXK01000349">
    <property type="protein sequence ID" value="TGO32125.1"/>
    <property type="molecule type" value="Genomic_DNA"/>
</dbReference>